<evidence type="ECO:0000313" key="2">
    <source>
        <dbReference type="Proteomes" id="UP000621500"/>
    </source>
</evidence>
<name>A0ABQ4F4V1_9ACTN</name>
<gene>
    <name evidence="1" type="ORF">Pma05_84790</name>
</gene>
<dbReference type="RefSeq" id="WP_203863120.1">
    <property type="nucleotide sequence ID" value="NZ_BAAAZQ010000068.1"/>
</dbReference>
<dbReference type="InterPro" id="IPR015315">
    <property type="entry name" value="DUF1963"/>
</dbReference>
<dbReference type="Gene3D" id="2.30.320.10">
    <property type="entry name" value="YwqG-like"/>
    <property type="match status" value="1"/>
</dbReference>
<dbReference type="EMBL" id="BONX01000100">
    <property type="protein sequence ID" value="GIH01907.1"/>
    <property type="molecule type" value="Genomic_DNA"/>
</dbReference>
<reference evidence="1 2" key="1">
    <citation type="submission" date="2021-01" db="EMBL/GenBank/DDBJ databases">
        <title>Whole genome shotgun sequence of Plantactinospora mayteni NBRC 109088.</title>
        <authorList>
            <person name="Komaki H."/>
            <person name="Tamura T."/>
        </authorList>
    </citation>
    <scope>NUCLEOTIDE SEQUENCE [LARGE SCALE GENOMIC DNA]</scope>
    <source>
        <strain evidence="1 2">NBRC 109088</strain>
    </source>
</reference>
<sequence>MDYRDALPELRQICIEELGERFGAQLAEHARPGFGLEPARKGRPATGRNYLGGPALLDPGTPWPDYLGIPLSPVAVLDTDPLASWLGEHLPVRPGLLNFFVFEPDLPPKEYPRDVDYDDPRWLRVIPADPARAAEVPAPAPARSFDRIPLHAKPVLTLPGHGDSAYRDFDWDTEIAAWPLIDQAEKHDHLAFGRPQWEQGPEPSWRDDHRHLLMVSPGKLGLDWSYFYFSVPAAAFRAGDFSQVVVGRVIH</sequence>
<dbReference type="Proteomes" id="UP000621500">
    <property type="component" value="Unassembled WGS sequence"/>
</dbReference>
<evidence type="ECO:0000313" key="1">
    <source>
        <dbReference type="EMBL" id="GIH01907.1"/>
    </source>
</evidence>
<protein>
    <recommendedName>
        <fullName evidence="3">DUF1963 domain-containing protein</fullName>
    </recommendedName>
</protein>
<proteinExistence type="predicted"/>
<comment type="caution">
    <text evidence="1">The sequence shown here is derived from an EMBL/GenBank/DDBJ whole genome shotgun (WGS) entry which is preliminary data.</text>
</comment>
<accession>A0ABQ4F4V1</accession>
<evidence type="ECO:0008006" key="3">
    <source>
        <dbReference type="Google" id="ProtNLM"/>
    </source>
</evidence>
<organism evidence="1 2">
    <name type="scientific">Plantactinospora mayteni</name>
    <dbReference type="NCBI Taxonomy" id="566021"/>
    <lineage>
        <taxon>Bacteria</taxon>
        <taxon>Bacillati</taxon>
        <taxon>Actinomycetota</taxon>
        <taxon>Actinomycetes</taxon>
        <taxon>Micromonosporales</taxon>
        <taxon>Micromonosporaceae</taxon>
        <taxon>Plantactinospora</taxon>
    </lineage>
</organism>
<keyword evidence="2" id="KW-1185">Reference proteome</keyword>
<dbReference type="Pfam" id="PF09234">
    <property type="entry name" value="DUF1963"/>
    <property type="match status" value="1"/>
</dbReference>